<keyword evidence="7" id="KW-1185">Reference proteome</keyword>
<evidence type="ECO:0000256" key="2">
    <source>
        <dbReference type="ARBA" id="ARBA00023242"/>
    </source>
</evidence>
<dbReference type="InterPro" id="IPR036034">
    <property type="entry name" value="PDZ_sf"/>
</dbReference>
<sequence length="335" mass="37422">MTFLSYVIIGGVAHLDCRLRPGDKIIRVAGKSVTGWPADLINQLINSNPHKLRLVVSRSGTAAPLPNPPVTPPLALEVPAPAPAPPSPEPSPQLLSFSHPNMDNLSFLTDEFFLNLPILWRPPAAVIDSRRVQAMVVQIDRAVDADADLDECLTSRPARDTLPGKFAAMTEEVKSLNRYSQHVPYDFNRIRLRDLNEYINASDVTVDLRELFAVENVFKVVITQGPLKETLPAFWNMVHERQFPFIVSLTRFEEAGVVKCARYLPTLFGQSQALDAWEKGPKLALLEEQEVDEGAVVVRRLLFGQRRLLHLTFTAWSEHSPAPQSPQSFLKIRVG</sequence>
<dbReference type="SUPFAM" id="SSF52799">
    <property type="entry name" value="(Phosphotyrosine protein) phosphatases II"/>
    <property type="match status" value="1"/>
</dbReference>
<dbReference type="Gene3D" id="3.90.190.10">
    <property type="entry name" value="Protein tyrosine phosphatase superfamily"/>
    <property type="match status" value="1"/>
</dbReference>
<gene>
    <name evidence="6" type="primary">FRMPD2_2</name>
    <name evidence="6" type="ORF">Ciccas_007789</name>
</gene>
<comment type="caution">
    <text evidence="6">The sequence shown here is derived from an EMBL/GenBank/DDBJ whole genome shotgun (WGS) entry which is preliminary data.</text>
</comment>
<dbReference type="Proteomes" id="UP001626550">
    <property type="component" value="Unassembled WGS sequence"/>
</dbReference>
<keyword evidence="2" id="KW-0539">Nucleus</keyword>
<dbReference type="Pfam" id="PF00102">
    <property type="entry name" value="Y_phosphatase"/>
    <property type="match status" value="1"/>
</dbReference>
<dbReference type="PROSITE" id="PS50055">
    <property type="entry name" value="TYR_PHOSPHATASE_PTP"/>
    <property type="match status" value="1"/>
</dbReference>
<feature type="domain" description="Tyrosine-protein phosphatase" evidence="4">
    <location>
        <begin position="177"/>
        <end position="332"/>
    </location>
</feature>
<evidence type="ECO:0000313" key="7">
    <source>
        <dbReference type="Proteomes" id="UP001626550"/>
    </source>
</evidence>
<accession>A0ABD2Q1W0</accession>
<evidence type="ECO:0000256" key="3">
    <source>
        <dbReference type="SAM" id="MobiDB-lite"/>
    </source>
</evidence>
<proteinExistence type="predicted"/>
<feature type="domain" description="PDZ" evidence="5">
    <location>
        <begin position="1"/>
        <end position="60"/>
    </location>
</feature>
<name>A0ABD2Q1W0_9PLAT</name>
<evidence type="ECO:0000256" key="1">
    <source>
        <dbReference type="ARBA" id="ARBA00004123"/>
    </source>
</evidence>
<dbReference type="InterPro" id="IPR029021">
    <property type="entry name" value="Prot-tyrosine_phosphatase-like"/>
</dbReference>
<dbReference type="InterPro" id="IPR001478">
    <property type="entry name" value="PDZ"/>
</dbReference>
<evidence type="ECO:0000259" key="5">
    <source>
        <dbReference type="PROSITE" id="PS50106"/>
    </source>
</evidence>
<dbReference type="CDD" id="cd00136">
    <property type="entry name" value="PDZ_canonical"/>
    <property type="match status" value="1"/>
</dbReference>
<dbReference type="Pfam" id="PF00595">
    <property type="entry name" value="PDZ"/>
    <property type="match status" value="1"/>
</dbReference>
<dbReference type="PRINTS" id="PR00700">
    <property type="entry name" value="PRTYPHPHTASE"/>
</dbReference>
<comment type="subcellular location">
    <subcellularLocation>
        <location evidence="1">Nucleus</location>
    </subcellularLocation>
</comment>
<dbReference type="InterPro" id="IPR000242">
    <property type="entry name" value="PTP_cat"/>
</dbReference>
<dbReference type="PANTHER" id="PTHR46900">
    <property type="entry name" value="TYROSINE-PROTEIN PHOSPHATASE NON-RECEPTOR TYPE 13"/>
    <property type="match status" value="1"/>
</dbReference>
<dbReference type="AlphaFoldDB" id="A0ABD2Q1W0"/>
<dbReference type="PANTHER" id="PTHR46900:SF4">
    <property type="entry name" value="FERM AND PDZ DOMAIN CONTAINING 2"/>
    <property type="match status" value="1"/>
</dbReference>
<dbReference type="EMBL" id="JBJKFK010001252">
    <property type="protein sequence ID" value="KAL3313607.1"/>
    <property type="molecule type" value="Genomic_DNA"/>
</dbReference>
<feature type="region of interest" description="Disordered" evidence="3">
    <location>
        <begin position="66"/>
        <end position="96"/>
    </location>
</feature>
<reference evidence="6 7" key="1">
    <citation type="submission" date="2024-11" db="EMBL/GenBank/DDBJ databases">
        <title>Adaptive evolution of stress response genes in parasites aligns with host niche diversity.</title>
        <authorList>
            <person name="Hahn C."/>
            <person name="Resl P."/>
        </authorList>
    </citation>
    <scope>NUCLEOTIDE SEQUENCE [LARGE SCALE GENOMIC DNA]</scope>
    <source>
        <strain evidence="6">EGGRZ-B1_66</strain>
        <tissue evidence="6">Body</tissue>
    </source>
</reference>
<dbReference type="InterPro" id="IPR052074">
    <property type="entry name" value="NonRcpt_TyrProt_Phosphatase"/>
</dbReference>
<dbReference type="Gene3D" id="2.30.42.10">
    <property type="match status" value="1"/>
</dbReference>
<protein>
    <submittedName>
        <fullName evidence="6">Phosphatase, non-receptor type</fullName>
    </submittedName>
</protein>
<dbReference type="SMART" id="SM00194">
    <property type="entry name" value="PTPc"/>
    <property type="match status" value="1"/>
</dbReference>
<evidence type="ECO:0000259" key="4">
    <source>
        <dbReference type="PROSITE" id="PS50055"/>
    </source>
</evidence>
<evidence type="ECO:0000313" key="6">
    <source>
        <dbReference type="EMBL" id="KAL3313607.1"/>
    </source>
</evidence>
<organism evidence="6 7">
    <name type="scientific">Cichlidogyrus casuarinus</name>
    <dbReference type="NCBI Taxonomy" id="1844966"/>
    <lineage>
        <taxon>Eukaryota</taxon>
        <taxon>Metazoa</taxon>
        <taxon>Spiralia</taxon>
        <taxon>Lophotrochozoa</taxon>
        <taxon>Platyhelminthes</taxon>
        <taxon>Monogenea</taxon>
        <taxon>Monopisthocotylea</taxon>
        <taxon>Dactylogyridea</taxon>
        <taxon>Ancyrocephalidae</taxon>
        <taxon>Cichlidogyrus</taxon>
    </lineage>
</organism>
<dbReference type="GO" id="GO:0005634">
    <property type="term" value="C:nucleus"/>
    <property type="evidence" value="ECO:0007669"/>
    <property type="project" value="UniProtKB-SubCell"/>
</dbReference>
<dbReference type="SUPFAM" id="SSF50156">
    <property type="entry name" value="PDZ domain-like"/>
    <property type="match status" value="1"/>
</dbReference>
<feature type="compositionally biased region" description="Pro residues" evidence="3">
    <location>
        <begin position="80"/>
        <end position="91"/>
    </location>
</feature>
<dbReference type="PROSITE" id="PS50106">
    <property type="entry name" value="PDZ"/>
    <property type="match status" value="1"/>
</dbReference>